<protein>
    <submittedName>
        <fullName evidence="1">Uncharacterized protein</fullName>
    </submittedName>
</protein>
<reference evidence="1" key="1">
    <citation type="submission" date="2020-09" db="EMBL/GenBank/DDBJ databases">
        <authorList>
            <person name="Kim M.K."/>
        </authorList>
    </citation>
    <scope>NUCLEOTIDE SEQUENCE</scope>
    <source>
        <strain evidence="1">BT702</strain>
    </source>
</reference>
<keyword evidence="2" id="KW-1185">Reference proteome</keyword>
<evidence type="ECO:0000313" key="2">
    <source>
        <dbReference type="Proteomes" id="UP000598820"/>
    </source>
</evidence>
<name>A0A926Y1C0_9BACT</name>
<sequence>MKSLFDGTTDELRRLVPGIVANFTLKPALKSQLDQSAESLLPRFVGTTIADQITESSESSDATLKGAFGLAQQAMAKLGFADYLPFAEVQIGDDGITVTAVDGRRAAFDYQTQKLDRSLRETGWQKLDELLQLIAANDAKFPGWNTAPYYLEHQQALFKTAQDFSKSYPIQNRWLTFWALRPFIQAAEDDFGTLNLDRIDALPNAVTDEQKAPLKRKLFRAIAYEAVLSAIPNLSVELSGNNVQVNYASQYGGNATYYTPPGKDLLEWWQQNLRTQADTFWQGFENALAALLPTSPSDDEGGDLLGEESSLVYI</sequence>
<proteinExistence type="predicted"/>
<evidence type="ECO:0000313" key="1">
    <source>
        <dbReference type="EMBL" id="MBD2700145.1"/>
    </source>
</evidence>
<dbReference type="Proteomes" id="UP000598820">
    <property type="component" value="Unassembled WGS sequence"/>
</dbReference>
<accession>A0A926Y1C0</accession>
<dbReference type="AlphaFoldDB" id="A0A926Y1C0"/>
<organism evidence="1 2">
    <name type="scientific">Spirosoma profusum</name>
    <dbReference type="NCBI Taxonomy" id="2771354"/>
    <lineage>
        <taxon>Bacteria</taxon>
        <taxon>Pseudomonadati</taxon>
        <taxon>Bacteroidota</taxon>
        <taxon>Cytophagia</taxon>
        <taxon>Cytophagales</taxon>
        <taxon>Cytophagaceae</taxon>
        <taxon>Spirosoma</taxon>
    </lineage>
</organism>
<dbReference type="RefSeq" id="WP_190885997.1">
    <property type="nucleotide sequence ID" value="NZ_JACWZY010000003.1"/>
</dbReference>
<dbReference type="EMBL" id="JACWZY010000003">
    <property type="protein sequence ID" value="MBD2700145.1"/>
    <property type="molecule type" value="Genomic_DNA"/>
</dbReference>
<dbReference type="Pfam" id="PF20459">
    <property type="entry name" value="DUF6712"/>
    <property type="match status" value="2"/>
</dbReference>
<comment type="caution">
    <text evidence="1">The sequence shown here is derived from an EMBL/GenBank/DDBJ whole genome shotgun (WGS) entry which is preliminary data.</text>
</comment>
<gene>
    <name evidence="1" type="ORF">IC229_05830</name>
</gene>
<dbReference type="InterPro" id="IPR046558">
    <property type="entry name" value="DUF6712"/>
</dbReference>